<reference evidence="1 2" key="1">
    <citation type="submission" date="2016-05" db="EMBL/GenBank/DDBJ databases">
        <title>Genomic and physiological characterization of Planctopirus sp. isolated from fresh water lake.</title>
        <authorList>
            <person name="Subhash Y."/>
            <person name="Ramana C."/>
        </authorList>
    </citation>
    <scope>NUCLEOTIDE SEQUENCE [LARGE SCALE GENOMIC DNA]</scope>
    <source>
        <strain evidence="1 2">JC280</strain>
    </source>
</reference>
<dbReference type="Proteomes" id="UP000094828">
    <property type="component" value="Unassembled WGS sequence"/>
</dbReference>
<name>A0A1C3E6H0_9PLAN</name>
<dbReference type="OrthoDB" id="281973at2"/>
<gene>
    <name evidence="1" type="ORF">A6X21_11420</name>
</gene>
<evidence type="ECO:0000313" key="2">
    <source>
        <dbReference type="Proteomes" id="UP000094828"/>
    </source>
</evidence>
<keyword evidence="2" id="KW-1185">Reference proteome</keyword>
<dbReference type="AlphaFoldDB" id="A0A1C3E6H0"/>
<dbReference type="EMBL" id="LYDR01000151">
    <property type="protein sequence ID" value="ODA28840.1"/>
    <property type="molecule type" value="Genomic_DNA"/>
</dbReference>
<sequence>MSIGEGWRNLFENWPETIPRNGILVTNYSETIPFKAFMISGSILLVERETPDSQGARKVLIAYDCISAVKLTTPLDLPRFLVMGFQAP</sequence>
<proteinExistence type="predicted"/>
<protein>
    <submittedName>
        <fullName evidence="1">Uncharacterized protein</fullName>
    </submittedName>
</protein>
<dbReference type="RefSeq" id="WP_068851218.1">
    <property type="nucleotide sequence ID" value="NZ_LYDR01000151.1"/>
</dbReference>
<comment type="caution">
    <text evidence="1">The sequence shown here is derived from an EMBL/GenBank/DDBJ whole genome shotgun (WGS) entry which is preliminary data.</text>
</comment>
<accession>A0A1C3E6H0</accession>
<organism evidence="1 2">
    <name type="scientific">Planctopirus hydrillae</name>
    <dbReference type="NCBI Taxonomy" id="1841610"/>
    <lineage>
        <taxon>Bacteria</taxon>
        <taxon>Pseudomonadati</taxon>
        <taxon>Planctomycetota</taxon>
        <taxon>Planctomycetia</taxon>
        <taxon>Planctomycetales</taxon>
        <taxon>Planctomycetaceae</taxon>
        <taxon>Planctopirus</taxon>
    </lineage>
</organism>
<evidence type="ECO:0000313" key="1">
    <source>
        <dbReference type="EMBL" id="ODA28840.1"/>
    </source>
</evidence>